<dbReference type="EMBL" id="DXGJ01000029">
    <property type="protein sequence ID" value="HIW71740.1"/>
    <property type="molecule type" value="Genomic_DNA"/>
</dbReference>
<feature type="transmembrane region" description="Helical" evidence="1">
    <location>
        <begin position="69"/>
        <end position="89"/>
    </location>
</feature>
<keyword evidence="1" id="KW-1133">Transmembrane helix</keyword>
<dbReference type="PANTHER" id="PTHR34821:SF2">
    <property type="entry name" value="INNER MEMBRANE PROTEIN YDCZ"/>
    <property type="match status" value="1"/>
</dbReference>
<dbReference type="GO" id="GO:0005886">
    <property type="term" value="C:plasma membrane"/>
    <property type="evidence" value="ECO:0007669"/>
    <property type="project" value="TreeGrafter"/>
</dbReference>
<evidence type="ECO:0000313" key="2">
    <source>
        <dbReference type="EMBL" id="HIW71740.1"/>
    </source>
</evidence>
<protein>
    <submittedName>
        <fullName evidence="2">DMT family transporter</fullName>
    </submittedName>
</protein>
<accession>A0A9D1QTA3</accession>
<gene>
    <name evidence="2" type="ORF">H9875_03845</name>
</gene>
<evidence type="ECO:0000313" key="3">
    <source>
        <dbReference type="Proteomes" id="UP000886822"/>
    </source>
</evidence>
<feature type="transmembrane region" description="Helical" evidence="1">
    <location>
        <begin position="95"/>
        <end position="118"/>
    </location>
</feature>
<reference evidence="2" key="1">
    <citation type="journal article" date="2021" name="PeerJ">
        <title>Extensive microbial diversity within the chicken gut microbiome revealed by metagenomics and culture.</title>
        <authorList>
            <person name="Gilroy R."/>
            <person name="Ravi A."/>
            <person name="Getino M."/>
            <person name="Pursley I."/>
            <person name="Horton D.L."/>
            <person name="Alikhan N.F."/>
            <person name="Baker D."/>
            <person name="Gharbi K."/>
            <person name="Hall N."/>
            <person name="Watson M."/>
            <person name="Adriaenssens E.M."/>
            <person name="Foster-Nyarko E."/>
            <person name="Jarju S."/>
            <person name="Secka A."/>
            <person name="Antonio M."/>
            <person name="Oren A."/>
            <person name="Chaudhuri R.R."/>
            <person name="La Ragione R."/>
            <person name="Hildebrand F."/>
            <person name="Pallen M.J."/>
        </authorList>
    </citation>
    <scope>NUCLEOTIDE SEQUENCE</scope>
    <source>
        <strain evidence="2">CHK173-259</strain>
    </source>
</reference>
<sequence>MFAIAVGVLIGIGLPLQTSINSRLRAFLGSPFRASLISFAIGTAFLAVITLVSQGSLLFAGQLFTTQPWWLWSGGLLGVVYLTGNILLFPKLGSVQTVIFPIFGQILAGLLIDNFAWFGARHIVLTPLRVGGALLVLVGVIGTVAITDLIDRHHNRLEPTPSRPDASLWLWRLAGVLTGMGSAVQTTVNGRLGVVLGSKVQAAFVSFLVGTLTLAVIALVTRHLPRETTQQANTWWLWLGGMIGALYVFGNVYLAVALGTGLAVVIVLIGLMVGSLLIDQFGWLGTTRKPIDRLQLVSLLVMAAGVALIRLF</sequence>
<dbReference type="Proteomes" id="UP000886822">
    <property type="component" value="Unassembled WGS sequence"/>
</dbReference>
<feature type="transmembrane region" description="Helical" evidence="1">
    <location>
        <begin position="200"/>
        <end position="220"/>
    </location>
</feature>
<feature type="transmembrane region" description="Helical" evidence="1">
    <location>
        <begin position="34"/>
        <end position="57"/>
    </location>
</feature>
<name>A0A9D1QTA3_9LACO</name>
<keyword evidence="1" id="KW-0812">Transmembrane</keyword>
<feature type="transmembrane region" description="Helical" evidence="1">
    <location>
        <begin position="235"/>
        <end position="254"/>
    </location>
</feature>
<comment type="caution">
    <text evidence="2">The sequence shown here is derived from an EMBL/GenBank/DDBJ whole genome shotgun (WGS) entry which is preliminary data.</text>
</comment>
<dbReference type="Pfam" id="PF04657">
    <property type="entry name" value="DMT_YdcZ"/>
    <property type="match status" value="2"/>
</dbReference>
<feature type="transmembrane region" description="Helical" evidence="1">
    <location>
        <begin position="130"/>
        <end position="150"/>
    </location>
</feature>
<organism evidence="2 3">
    <name type="scientific">Candidatus Levilactobacillus faecigallinarum</name>
    <dbReference type="NCBI Taxonomy" id="2838638"/>
    <lineage>
        <taxon>Bacteria</taxon>
        <taxon>Bacillati</taxon>
        <taxon>Bacillota</taxon>
        <taxon>Bacilli</taxon>
        <taxon>Lactobacillales</taxon>
        <taxon>Lactobacillaceae</taxon>
        <taxon>Levilactobacillus</taxon>
    </lineage>
</organism>
<dbReference type="PANTHER" id="PTHR34821">
    <property type="entry name" value="INNER MEMBRANE PROTEIN YDCZ"/>
    <property type="match status" value="1"/>
</dbReference>
<reference evidence="2" key="2">
    <citation type="submission" date="2021-04" db="EMBL/GenBank/DDBJ databases">
        <authorList>
            <person name="Gilroy R."/>
        </authorList>
    </citation>
    <scope>NUCLEOTIDE SEQUENCE</scope>
    <source>
        <strain evidence="2">CHK173-259</strain>
    </source>
</reference>
<dbReference type="AlphaFoldDB" id="A0A9D1QTA3"/>
<keyword evidence="1" id="KW-0472">Membrane</keyword>
<proteinExistence type="predicted"/>
<evidence type="ECO:0000256" key="1">
    <source>
        <dbReference type="SAM" id="Phobius"/>
    </source>
</evidence>
<feature type="transmembrane region" description="Helical" evidence="1">
    <location>
        <begin position="261"/>
        <end position="282"/>
    </location>
</feature>
<dbReference type="InterPro" id="IPR006750">
    <property type="entry name" value="YdcZ"/>
</dbReference>